<organism evidence="1 2">
    <name type="scientific">Streptococcus gallolyticus</name>
    <dbReference type="NCBI Taxonomy" id="315405"/>
    <lineage>
        <taxon>Bacteria</taxon>
        <taxon>Bacillati</taxon>
        <taxon>Bacillota</taxon>
        <taxon>Bacilli</taxon>
        <taxon>Lactobacillales</taxon>
        <taxon>Streptococcaceae</taxon>
        <taxon>Streptococcus</taxon>
    </lineage>
</organism>
<accession>A0A1H7WYC2</accession>
<sequence length="48" mass="5419">MGIPLVAAIYPDTAILYVSVVDQLFFWTYGVTLTQPASQAKKAFLWQR</sequence>
<dbReference type="EMBL" id="FOBM01000009">
    <property type="protein sequence ID" value="SEM25937.1"/>
    <property type="molecule type" value="Genomic_DNA"/>
</dbReference>
<name>A0A1H7WYC2_9STRE</name>
<gene>
    <name evidence="1" type="ORF">SAMN04487839_10920</name>
</gene>
<dbReference type="AlphaFoldDB" id="A0A1H7WYC2"/>
<dbReference type="RefSeq" id="WP_247945549.1">
    <property type="nucleotide sequence ID" value="NZ_FNFJ01000002.1"/>
</dbReference>
<evidence type="ECO:0000313" key="2">
    <source>
        <dbReference type="Proteomes" id="UP000182764"/>
    </source>
</evidence>
<evidence type="ECO:0000313" key="1">
    <source>
        <dbReference type="EMBL" id="SEM25937.1"/>
    </source>
</evidence>
<dbReference type="Proteomes" id="UP000182764">
    <property type="component" value="Unassembled WGS sequence"/>
</dbReference>
<protein>
    <submittedName>
        <fullName evidence="1">Uncharacterized protein</fullName>
    </submittedName>
</protein>
<proteinExistence type="predicted"/>
<reference evidence="1 2" key="1">
    <citation type="submission" date="2016-10" db="EMBL/GenBank/DDBJ databases">
        <authorList>
            <person name="de Groot N.N."/>
        </authorList>
    </citation>
    <scope>NUCLEOTIDE SEQUENCE [LARGE SCALE GENOMIC DNA]</scope>
    <source>
        <strain evidence="1 2">VTM1R29</strain>
    </source>
</reference>